<feature type="domain" description="TonB-dependent receptor plug" evidence="11">
    <location>
        <begin position="77"/>
        <end position="188"/>
    </location>
</feature>
<sequence length="740" mass="83486">MNHEIIYIMKYCNYSLVRKLFILCIINNSINFGSLNGQQSQESPNPNTRVVMPEVEVSESEPSLTVPSAQKMQELLNELPASSNLIEAKRVRQGRAATLQDLFLFQPGIWTQPGFTGPNAFRISIRGSGLSTGAGTERGIWFLQDGLPLNPPDGVLFNQGEFDPLAYQYSVISRGAEAFNYGFATLFGAVNFVTYTGYTAPPYSAYFTAGSFGWLQGSIEAAGVESKTDYFAVLSDASAEGYRFHNSFNNAWLNTNIGYKITPNAENRIYFTYSNQQWQVPGPLALEEVLTDPTTANPAYVEGDYRQFWDTTRLADKATYTIDQHQTVNMGISWTNLHQITFYGLFFQSSNNFFSLPCNYTNTMDLYGHRNLIVAGAMPMGEFYQENWNKLLGTIQGAPMATYNMTVVNIPIYAYDQFWVNEKFSINLALQAVYDRLTNEAYKDLIHRSVDTTLTFSQFNPKLGLLYQVDPHNQVYTSVARSFEPPSLYETAISPNALPPNLALYPNRAQNAITAEIGTRGQWDRFNWSFAFFQSWVTNELLEVSLNPPLNTLIYTINAPPTTHRGIEISLNTTLARGLMVSDSDPQNQDQIVLYQIFDWYRFYLNGNFFSPTTHQEIHLSGNQLFGVPEYSYMAQLLYMHPSGFYIGPNVMAWSTYPVDLVNTTFAPGTALLGFRIGYQNPKKHLSIYLDGRNLTNEHYVAMVSDVFDASNGGKIPLSKQTYFWPGDGWAIYGGISWNF</sequence>
<evidence type="ECO:0000256" key="9">
    <source>
        <dbReference type="RuleBase" id="RU003357"/>
    </source>
</evidence>
<evidence type="ECO:0008006" key="14">
    <source>
        <dbReference type="Google" id="ProtNLM"/>
    </source>
</evidence>
<dbReference type="InterPro" id="IPR037066">
    <property type="entry name" value="Plug_dom_sf"/>
</dbReference>
<keyword evidence="5 9" id="KW-0798">TonB box</keyword>
<dbReference type="Gene3D" id="2.170.130.10">
    <property type="entry name" value="TonB-dependent receptor, plug domain"/>
    <property type="match status" value="1"/>
</dbReference>
<comment type="subcellular location">
    <subcellularLocation>
        <location evidence="1 8">Cell outer membrane</location>
        <topology evidence="1 8">Multi-pass membrane protein</topology>
    </subcellularLocation>
</comment>
<evidence type="ECO:0000259" key="10">
    <source>
        <dbReference type="Pfam" id="PF00593"/>
    </source>
</evidence>
<gene>
    <name evidence="12" type="ORF">MFUM_1471</name>
</gene>
<evidence type="ECO:0000259" key="11">
    <source>
        <dbReference type="Pfam" id="PF07715"/>
    </source>
</evidence>
<evidence type="ECO:0000256" key="2">
    <source>
        <dbReference type="ARBA" id="ARBA00022448"/>
    </source>
</evidence>
<keyword evidence="3 8" id="KW-1134">Transmembrane beta strand</keyword>
<evidence type="ECO:0000313" key="13">
    <source>
        <dbReference type="Proteomes" id="UP001161497"/>
    </source>
</evidence>
<evidence type="ECO:0000256" key="1">
    <source>
        <dbReference type="ARBA" id="ARBA00004571"/>
    </source>
</evidence>
<dbReference type="InterPro" id="IPR039426">
    <property type="entry name" value="TonB-dep_rcpt-like"/>
</dbReference>
<name>A0ABM9IDQ1_9BACT</name>
<dbReference type="EMBL" id="OX458932">
    <property type="protein sequence ID" value="CAI9085814.1"/>
    <property type="molecule type" value="Genomic_DNA"/>
</dbReference>
<organism evidence="12 13">
    <name type="scientific">Candidatus Methylacidiphilum fumarolicum</name>
    <dbReference type="NCBI Taxonomy" id="591154"/>
    <lineage>
        <taxon>Bacteria</taxon>
        <taxon>Pseudomonadati</taxon>
        <taxon>Verrucomicrobiota</taxon>
        <taxon>Methylacidiphilae</taxon>
        <taxon>Methylacidiphilales</taxon>
        <taxon>Methylacidiphilaceae</taxon>
        <taxon>Methylacidiphilum (ex Ratnadevi et al. 2023)</taxon>
    </lineage>
</organism>
<evidence type="ECO:0000256" key="3">
    <source>
        <dbReference type="ARBA" id="ARBA00022452"/>
    </source>
</evidence>
<protein>
    <recommendedName>
        <fullName evidence="14">TonB-dependent receptor</fullName>
    </recommendedName>
</protein>
<dbReference type="PANTHER" id="PTHR30069:SF28">
    <property type="entry name" value="TONB-DEPENDENT RECEPTOR YNCD-RELATED"/>
    <property type="match status" value="1"/>
</dbReference>
<evidence type="ECO:0000256" key="5">
    <source>
        <dbReference type="ARBA" id="ARBA00023077"/>
    </source>
</evidence>
<evidence type="ECO:0000256" key="7">
    <source>
        <dbReference type="ARBA" id="ARBA00023237"/>
    </source>
</evidence>
<proteinExistence type="inferred from homology"/>
<comment type="similarity">
    <text evidence="8 9">Belongs to the TonB-dependent receptor family.</text>
</comment>
<accession>A0ABM9IDQ1</accession>
<feature type="domain" description="TonB-dependent receptor-like beta-barrel" evidence="10">
    <location>
        <begin position="238"/>
        <end position="695"/>
    </location>
</feature>
<dbReference type="InterPro" id="IPR036942">
    <property type="entry name" value="Beta-barrel_TonB_sf"/>
</dbReference>
<evidence type="ECO:0000256" key="8">
    <source>
        <dbReference type="PROSITE-ProRule" id="PRU01360"/>
    </source>
</evidence>
<keyword evidence="2 8" id="KW-0813">Transport</keyword>
<dbReference type="Gene3D" id="2.40.170.20">
    <property type="entry name" value="TonB-dependent receptor, beta-barrel domain"/>
    <property type="match status" value="1"/>
</dbReference>
<dbReference type="InterPro" id="IPR000531">
    <property type="entry name" value="Beta-barrel_TonB"/>
</dbReference>
<dbReference type="Proteomes" id="UP001161497">
    <property type="component" value="Chromosome"/>
</dbReference>
<dbReference type="Pfam" id="PF00593">
    <property type="entry name" value="TonB_dep_Rec_b-barrel"/>
    <property type="match status" value="1"/>
</dbReference>
<dbReference type="SUPFAM" id="SSF56935">
    <property type="entry name" value="Porins"/>
    <property type="match status" value="1"/>
</dbReference>
<keyword evidence="4 8" id="KW-0812">Transmembrane</keyword>
<evidence type="ECO:0000256" key="4">
    <source>
        <dbReference type="ARBA" id="ARBA00022692"/>
    </source>
</evidence>
<evidence type="ECO:0000313" key="12">
    <source>
        <dbReference type="EMBL" id="CAI9085814.1"/>
    </source>
</evidence>
<dbReference type="PANTHER" id="PTHR30069">
    <property type="entry name" value="TONB-DEPENDENT OUTER MEMBRANE RECEPTOR"/>
    <property type="match status" value="1"/>
</dbReference>
<reference evidence="12" key="1">
    <citation type="submission" date="2023-03" db="EMBL/GenBank/DDBJ databases">
        <authorList>
            <person name="Cremers G."/>
            <person name="Picone N."/>
        </authorList>
    </citation>
    <scope>NUCLEOTIDE SEQUENCE</scope>
    <source>
        <strain evidence="12">Sample_alias</strain>
    </source>
</reference>
<dbReference type="PROSITE" id="PS52016">
    <property type="entry name" value="TONB_DEPENDENT_REC_3"/>
    <property type="match status" value="1"/>
</dbReference>
<keyword evidence="13" id="KW-1185">Reference proteome</keyword>
<keyword evidence="7 8" id="KW-0998">Cell outer membrane</keyword>
<dbReference type="Pfam" id="PF07715">
    <property type="entry name" value="Plug"/>
    <property type="match status" value="1"/>
</dbReference>
<dbReference type="RefSeq" id="WP_009060868.1">
    <property type="nucleotide sequence ID" value="NZ_JAHXRZ010000018.1"/>
</dbReference>
<keyword evidence="6 8" id="KW-0472">Membrane</keyword>
<evidence type="ECO:0000256" key="6">
    <source>
        <dbReference type="ARBA" id="ARBA00023136"/>
    </source>
</evidence>
<dbReference type="InterPro" id="IPR012910">
    <property type="entry name" value="Plug_dom"/>
</dbReference>